<protein>
    <submittedName>
        <fullName evidence="1">Starch-binding associating with outer membrane</fullName>
    </submittedName>
</protein>
<sequence>MKNVLIPFTIVAFLTFSCDIASFDDDINKNPNAPSEASAPQLIANAMLSLPSLSSSPQGQYNAQFLAKTDYVNDSQYPEGGTSFYWLYQGPLINLQAAIDHSNVDNRIAVARILKAYYYWHLTDRWGDIPYSEALRGTKNFTPAYDTQEAIYTSLFDSLKAASAQINPSGGLSNDIMYDGDMNKWIRFSNTVRLLMALRLSEVDPQRAESEFNDALNDGIMESNDDNFVFRHLPEANNQNYWYGQIVEPPVREWWALSENLVGMMKPVDDPRLPVYGDATASGDYVGLPFGTDEDEVPSLDELSLLGDAIHAQDAPVYLVTYAQVLFARAEAAERDWIAENAGENYRRAIEQSLLQWTGSTDGFDEFYAHPEISYDAGNAMEQIASQRYIHLFMHGYEGWAEYRRTGYPDHMVSPNGREVPLRQSYASEEALNNTENYNEAVQRQFGEGNNTLYGRLWWDVE</sequence>
<gene>
    <name evidence="1" type="ORF">SAMN05443144_11024</name>
</gene>
<dbReference type="PROSITE" id="PS51257">
    <property type="entry name" value="PROKAR_LIPOPROTEIN"/>
    <property type="match status" value="1"/>
</dbReference>
<dbReference type="OrthoDB" id="973072at2"/>
<dbReference type="InterPro" id="IPR041662">
    <property type="entry name" value="SusD-like_2"/>
</dbReference>
<dbReference type="Pfam" id="PF12771">
    <property type="entry name" value="SusD-like_2"/>
    <property type="match status" value="1"/>
</dbReference>
<evidence type="ECO:0000313" key="1">
    <source>
        <dbReference type="EMBL" id="SHF55736.1"/>
    </source>
</evidence>
<dbReference type="SUPFAM" id="SSF48452">
    <property type="entry name" value="TPR-like"/>
    <property type="match status" value="1"/>
</dbReference>
<evidence type="ECO:0000313" key="2">
    <source>
        <dbReference type="Proteomes" id="UP000184041"/>
    </source>
</evidence>
<dbReference type="STRING" id="1194090.SAMN05443144_11024"/>
<dbReference type="InterPro" id="IPR011990">
    <property type="entry name" value="TPR-like_helical_dom_sf"/>
</dbReference>
<proteinExistence type="predicted"/>
<dbReference type="Gene3D" id="1.25.40.390">
    <property type="match status" value="1"/>
</dbReference>
<dbReference type="AlphaFoldDB" id="A0A1M5CM37"/>
<name>A0A1M5CM37_9BACT</name>
<organism evidence="1 2">
    <name type="scientific">Fodinibius roseus</name>
    <dbReference type="NCBI Taxonomy" id="1194090"/>
    <lineage>
        <taxon>Bacteria</taxon>
        <taxon>Pseudomonadati</taxon>
        <taxon>Balneolota</taxon>
        <taxon>Balneolia</taxon>
        <taxon>Balneolales</taxon>
        <taxon>Balneolaceae</taxon>
        <taxon>Fodinibius</taxon>
    </lineage>
</organism>
<accession>A0A1M5CM37</accession>
<dbReference type="RefSeq" id="WP_073063549.1">
    <property type="nucleotide sequence ID" value="NZ_FQUS01000010.1"/>
</dbReference>
<keyword evidence="2" id="KW-1185">Reference proteome</keyword>
<reference evidence="1 2" key="1">
    <citation type="submission" date="2016-11" db="EMBL/GenBank/DDBJ databases">
        <authorList>
            <person name="Jaros S."/>
            <person name="Januszkiewicz K."/>
            <person name="Wedrychowicz H."/>
        </authorList>
    </citation>
    <scope>NUCLEOTIDE SEQUENCE [LARGE SCALE GENOMIC DNA]</scope>
    <source>
        <strain evidence="1 2">DSM 21986</strain>
    </source>
</reference>
<dbReference type="Proteomes" id="UP000184041">
    <property type="component" value="Unassembled WGS sequence"/>
</dbReference>
<dbReference type="EMBL" id="FQUS01000010">
    <property type="protein sequence ID" value="SHF55736.1"/>
    <property type="molecule type" value="Genomic_DNA"/>
</dbReference>